<keyword evidence="2" id="KW-1185">Reference proteome</keyword>
<reference evidence="1 2" key="1">
    <citation type="journal article" date="2010" name="J. Bacteriol.">
        <title>Brochothrix thermosphacta bacteriophages feature heterogeneous and highly mosaic genomes and utilize unique prophage insertion sites.</title>
        <authorList>
            <person name="Kilcher S."/>
            <person name="Loessner M.J."/>
            <person name="Klumpp J."/>
        </authorList>
    </citation>
    <scope>NUCLEOTIDE SEQUENCE [LARGE SCALE GENOMIC DNA]</scope>
</reference>
<name>D9J0T0_9CAUD</name>
<proteinExistence type="predicted"/>
<dbReference type="EMBL" id="HM242243">
    <property type="protein sequence ID" value="ADJ53167.1"/>
    <property type="molecule type" value="Genomic_DNA"/>
</dbReference>
<dbReference type="Proteomes" id="UP000000331">
    <property type="component" value="Segment"/>
</dbReference>
<accession>D9J0T0</accession>
<evidence type="ECO:0000313" key="1">
    <source>
        <dbReference type="EMBL" id="ADJ53167.1"/>
    </source>
</evidence>
<dbReference type="RefSeq" id="YP_004301466.1">
    <property type="nucleotide sequence ID" value="NC_015253.1"/>
</dbReference>
<dbReference type="KEGG" id="vg:10359163"/>
<sequence>MTVVPLPSVLYKDSTTIERQLITLGVISTNQVE</sequence>
<dbReference type="GeneID" id="10359163"/>
<organism evidence="1 2">
    <name type="scientific">Brochothrix phage A9</name>
    <dbReference type="NCBI Taxonomy" id="857312"/>
    <lineage>
        <taxon>Viruses</taxon>
        <taxon>Duplodnaviria</taxon>
        <taxon>Heunggongvirae</taxon>
        <taxon>Uroviricota</taxon>
        <taxon>Caudoviricetes</taxon>
        <taxon>Herelleviridae</taxon>
        <taxon>Klumppvirus</taxon>
        <taxon>Klumppvirus A9</taxon>
    </lineage>
</organism>
<evidence type="ECO:0000313" key="2">
    <source>
        <dbReference type="Proteomes" id="UP000000331"/>
    </source>
</evidence>
<protein>
    <submittedName>
        <fullName evidence="1">Gp133</fullName>
    </submittedName>
</protein>